<organism evidence="1 2">
    <name type="scientific">Striga asiatica</name>
    <name type="common">Asiatic witchweed</name>
    <name type="synonym">Buchnera asiatica</name>
    <dbReference type="NCBI Taxonomy" id="4170"/>
    <lineage>
        <taxon>Eukaryota</taxon>
        <taxon>Viridiplantae</taxon>
        <taxon>Streptophyta</taxon>
        <taxon>Embryophyta</taxon>
        <taxon>Tracheophyta</taxon>
        <taxon>Spermatophyta</taxon>
        <taxon>Magnoliopsida</taxon>
        <taxon>eudicotyledons</taxon>
        <taxon>Gunneridae</taxon>
        <taxon>Pentapetalae</taxon>
        <taxon>asterids</taxon>
        <taxon>lamiids</taxon>
        <taxon>Lamiales</taxon>
        <taxon>Orobanchaceae</taxon>
        <taxon>Buchnereae</taxon>
        <taxon>Striga</taxon>
    </lineage>
</organism>
<protein>
    <submittedName>
        <fullName evidence="1">ARM repeat superfamily protein</fullName>
    </submittedName>
</protein>
<dbReference type="AlphaFoldDB" id="A0A5A7RKB9"/>
<evidence type="ECO:0000313" key="2">
    <source>
        <dbReference type="Proteomes" id="UP000325081"/>
    </source>
</evidence>
<keyword evidence="2" id="KW-1185">Reference proteome</keyword>
<dbReference type="OrthoDB" id="1745882at2759"/>
<proteinExistence type="predicted"/>
<reference evidence="2" key="1">
    <citation type="journal article" date="2019" name="Curr. Biol.">
        <title>Genome Sequence of Striga asiatica Provides Insight into the Evolution of Plant Parasitism.</title>
        <authorList>
            <person name="Yoshida S."/>
            <person name="Kim S."/>
            <person name="Wafula E.K."/>
            <person name="Tanskanen J."/>
            <person name="Kim Y.M."/>
            <person name="Honaas L."/>
            <person name="Yang Z."/>
            <person name="Spallek T."/>
            <person name="Conn C.E."/>
            <person name="Ichihashi Y."/>
            <person name="Cheong K."/>
            <person name="Cui S."/>
            <person name="Der J.P."/>
            <person name="Gundlach H."/>
            <person name="Jiao Y."/>
            <person name="Hori C."/>
            <person name="Ishida J.K."/>
            <person name="Kasahara H."/>
            <person name="Kiba T."/>
            <person name="Kim M.S."/>
            <person name="Koo N."/>
            <person name="Laohavisit A."/>
            <person name="Lee Y.H."/>
            <person name="Lumba S."/>
            <person name="McCourt P."/>
            <person name="Mortimer J.C."/>
            <person name="Mutuku J.M."/>
            <person name="Nomura T."/>
            <person name="Sasaki-Sekimoto Y."/>
            <person name="Seto Y."/>
            <person name="Wang Y."/>
            <person name="Wakatake T."/>
            <person name="Sakakibara H."/>
            <person name="Demura T."/>
            <person name="Yamaguchi S."/>
            <person name="Yoneyama K."/>
            <person name="Manabe R.I."/>
            <person name="Nelson D.C."/>
            <person name="Schulman A.H."/>
            <person name="Timko M.P."/>
            <person name="dePamphilis C.W."/>
            <person name="Choi D."/>
            <person name="Shirasu K."/>
        </authorList>
    </citation>
    <scope>NUCLEOTIDE SEQUENCE [LARGE SCALE GENOMIC DNA]</scope>
    <source>
        <strain evidence="2">cv. UVA1</strain>
    </source>
</reference>
<gene>
    <name evidence="1" type="ORF">STAS_35387</name>
</gene>
<sequence>MDHGHNLPAQPSCRPLRVVPLRDYPIEQLASGAQIHHQVHVVAVLEDLPQLHDVPVARQVMHDLHLAADVLRVFGVEELPLGDGLARERPARGAVSGEVGDAELAAAELPAENVGGADIGRGAAEDEGRRGSIGGCVGLKGRRGRDGGGGRISATYLKDEGSEYAVFMKTVMDDFRHEPAYRKCRSTMNSSAIFYTTASAANGNHPMADLSTYLSHGHNM</sequence>
<evidence type="ECO:0000313" key="1">
    <source>
        <dbReference type="EMBL" id="GER57568.1"/>
    </source>
</evidence>
<dbReference type="Proteomes" id="UP000325081">
    <property type="component" value="Unassembled WGS sequence"/>
</dbReference>
<name>A0A5A7RKB9_STRAF</name>
<accession>A0A5A7RKB9</accession>
<comment type="caution">
    <text evidence="1">The sequence shown here is derived from an EMBL/GenBank/DDBJ whole genome shotgun (WGS) entry which is preliminary data.</text>
</comment>
<dbReference type="EMBL" id="BKCP01013403">
    <property type="protein sequence ID" value="GER57568.1"/>
    <property type="molecule type" value="Genomic_DNA"/>
</dbReference>